<dbReference type="RefSeq" id="WP_188795164.1">
    <property type="nucleotide sequence ID" value="NZ_BMJA01000002.1"/>
</dbReference>
<reference evidence="4" key="1">
    <citation type="journal article" date="2019" name="Int. J. Syst. Evol. Microbiol.">
        <title>The Global Catalogue of Microorganisms (GCM) 10K type strain sequencing project: providing services to taxonomists for standard genome sequencing and annotation.</title>
        <authorList>
            <consortium name="The Broad Institute Genomics Platform"/>
            <consortium name="The Broad Institute Genome Sequencing Center for Infectious Disease"/>
            <person name="Wu L."/>
            <person name="Ma J."/>
        </authorList>
    </citation>
    <scope>NUCLEOTIDE SEQUENCE [LARGE SCALE GENOMIC DNA]</scope>
    <source>
        <strain evidence="4">CGMCC 1.15439</strain>
    </source>
</reference>
<evidence type="ECO:0000256" key="1">
    <source>
        <dbReference type="SAM" id="Phobius"/>
    </source>
</evidence>
<dbReference type="InterPro" id="IPR002656">
    <property type="entry name" value="Acyl_transf_3_dom"/>
</dbReference>
<dbReference type="EMBL" id="BMJA01000002">
    <property type="protein sequence ID" value="GGA39339.1"/>
    <property type="molecule type" value="Genomic_DNA"/>
</dbReference>
<keyword evidence="1" id="KW-1133">Transmembrane helix</keyword>
<feature type="transmembrane region" description="Helical" evidence="1">
    <location>
        <begin position="20"/>
        <end position="39"/>
    </location>
</feature>
<comment type="caution">
    <text evidence="3">The sequence shown here is derived from an EMBL/GenBank/DDBJ whole genome shotgun (WGS) entry which is preliminary data.</text>
</comment>
<dbReference type="Proteomes" id="UP000620046">
    <property type="component" value="Unassembled WGS sequence"/>
</dbReference>
<feature type="transmembrane region" description="Helical" evidence="1">
    <location>
        <begin position="214"/>
        <end position="232"/>
    </location>
</feature>
<evidence type="ECO:0000313" key="4">
    <source>
        <dbReference type="Proteomes" id="UP000620046"/>
    </source>
</evidence>
<feature type="transmembrane region" description="Helical" evidence="1">
    <location>
        <begin position="90"/>
        <end position="107"/>
    </location>
</feature>
<dbReference type="Pfam" id="PF01757">
    <property type="entry name" value="Acyl_transf_3"/>
    <property type="match status" value="1"/>
</dbReference>
<evidence type="ECO:0000313" key="3">
    <source>
        <dbReference type="EMBL" id="GGA39339.1"/>
    </source>
</evidence>
<dbReference type="GO" id="GO:0016746">
    <property type="term" value="F:acyltransferase activity"/>
    <property type="evidence" value="ECO:0007669"/>
    <property type="project" value="UniProtKB-KW"/>
</dbReference>
<organism evidence="3 4">
    <name type="scientific">Dyella nitratireducens</name>
    <dbReference type="NCBI Taxonomy" id="1849580"/>
    <lineage>
        <taxon>Bacteria</taxon>
        <taxon>Pseudomonadati</taxon>
        <taxon>Pseudomonadota</taxon>
        <taxon>Gammaproteobacteria</taxon>
        <taxon>Lysobacterales</taxon>
        <taxon>Rhodanobacteraceae</taxon>
        <taxon>Dyella</taxon>
    </lineage>
</organism>
<keyword evidence="3" id="KW-0808">Transferase</keyword>
<feature type="transmembrane region" description="Helical" evidence="1">
    <location>
        <begin position="119"/>
        <end position="135"/>
    </location>
</feature>
<accession>A0ABQ1G9F0</accession>
<feature type="transmembrane region" description="Helical" evidence="1">
    <location>
        <begin position="51"/>
        <end position="70"/>
    </location>
</feature>
<feature type="transmembrane region" description="Helical" evidence="1">
    <location>
        <begin position="244"/>
        <end position="261"/>
    </location>
</feature>
<feature type="domain" description="Acyltransferase 3" evidence="2">
    <location>
        <begin position="18"/>
        <end position="353"/>
    </location>
</feature>
<evidence type="ECO:0000259" key="2">
    <source>
        <dbReference type="Pfam" id="PF01757"/>
    </source>
</evidence>
<gene>
    <name evidence="3" type="ORF">GCM10010981_30750</name>
</gene>
<keyword evidence="1" id="KW-0472">Membrane</keyword>
<keyword evidence="1" id="KW-0812">Transmembrane</keyword>
<proteinExistence type="predicted"/>
<keyword evidence="4" id="KW-1185">Reference proteome</keyword>
<feature type="transmembrane region" description="Helical" evidence="1">
    <location>
        <begin position="302"/>
        <end position="323"/>
    </location>
</feature>
<dbReference type="PANTHER" id="PTHR23028:SF134">
    <property type="entry name" value="PUTATIVE (AFU_ORTHOLOGUE AFUA_4G08520)-RELATED"/>
    <property type="match status" value="1"/>
</dbReference>
<feature type="transmembrane region" description="Helical" evidence="1">
    <location>
        <begin position="180"/>
        <end position="199"/>
    </location>
</feature>
<dbReference type="InterPro" id="IPR050879">
    <property type="entry name" value="Acyltransferase_3"/>
</dbReference>
<protein>
    <submittedName>
        <fullName evidence="3">Acyltransferase</fullName>
    </submittedName>
</protein>
<dbReference type="PANTHER" id="PTHR23028">
    <property type="entry name" value="ACETYLTRANSFERASE"/>
    <property type="match status" value="1"/>
</dbReference>
<feature type="transmembrane region" description="Helical" evidence="1">
    <location>
        <begin position="273"/>
        <end position="295"/>
    </location>
</feature>
<sequence>MKNPPPSIIETKDHYLILDGLRGVASLIVVLFHICEAYSPDHPLTQPINHGYLAVDFFFLLSGFVIAYAYDDRWKKLSVSDFFKRRLIRLQPMVVMGMTIGAALFYFQAGPAFPLIGHTPIWEVLLVMVVGYTLLPLPMSMDIRGWGEMHPLDGPAWSLFFEYIANILYAIGLRKLSNRWLLFLASFAAAFLVQLAVFGKQGDVIGGWSINAEQLHIGFARLLFPFIAGILLMRLGQRIRVKRAFAISSLLLIIALSLPRFGGSEHLWVNGLYESACVIIIFPIIVAIGAGATLIEGPSKRAAKFLGGLSYPLYITHYPLIYIYTNWIMSSKPSFAQSVGAGAMVLVGSLTIAYICLKLYDEPVRSWLSRRFLTFTA</sequence>
<feature type="transmembrane region" description="Helical" evidence="1">
    <location>
        <begin position="155"/>
        <end position="173"/>
    </location>
</feature>
<feature type="transmembrane region" description="Helical" evidence="1">
    <location>
        <begin position="335"/>
        <end position="357"/>
    </location>
</feature>
<keyword evidence="3" id="KW-0012">Acyltransferase</keyword>
<name>A0ABQ1G9F0_9GAMM</name>